<evidence type="ECO:0000313" key="2">
    <source>
        <dbReference type="EMBL" id="KAF2224216.1"/>
    </source>
</evidence>
<evidence type="ECO:0000256" key="1">
    <source>
        <dbReference type="SAM" id="MobiDB-lite"/>
    </source>
</evidence>
<dbReference type="EMBL" id="ML992505">
    <property type="protein sequence ID" value="KAF2224216.1"/>
    <property type="molecule type" value="Genomic_DNA"/>
</dbReference>
<sequence>MPKKHKPVYNHQGSSNYTHPSLGSSKSPTVNSPPAPPATVNERLSQLRREQASAEQAQQQADFAARSNQRSVPPSLGGILGVPESAPPAPKAGTRQRTRLRTPGPAPPRSWLDGSGSYHNGSVARSRQFGEKKCTSRPRASRHFGFVESVRQRFIPRQSLLHHVLKTLATNWQSVDDDGLWFLSECPGYIRSTLISYISSFGPEEGVSPRALEILLSNSESVDCLDLTALAGWTISIKSTTAILTERSAQQASNDGETESWDAEESSIPTSLSTIPLSGSSVITKLSLAQAPPTVSWTDLLALTSKVPTLTHLSLSQWPFPTRTPNLVNATTSSPAGNTFAASGTSMYSLLDGDLTEARALLRQFSKSTYCLKHLDLTGCPWLQTLLPDQVSMPSRGALHHTRMNDDNHWAAPQPAVRIGPDWIGSWKNLTFLNIAQMTPADALPHVTAYSFSESHPRSRESMNASVERQRLMVQLRSLAQSSQIDGKVSVGASGIGHEWRSRQSCNTMCNACGGLIGSMEGIAGKCHVCEAWAANTKRVTDAWIEEQVKLRDVAIGIQRIRRTSAAPMLEISLGWELV</sequence>
<feature type="compositionally biased region" description="Polar residues" evidence="1">
    <location>
        <begin position="246"/>
        <end position="255"/>
    </location>
</feature>
<organism evidence="2 3">
    <name type="scientific">Elsinoe ampelina</name>
    <dbReference type="NCBI Taxonomy" id="302913"/>
    <lineage>
        <taxon>Eukaryota</taxon>
        <taxon>Fungi</taxon>
        <taxon>Dikarya</taxon>
        <taxon>Ascomycota</taxon>
        <taxon>Pezizomycotina</taxon>
        <taxon>Dothideomycetes</taxon>
        <taxon>Dothideomycetidae</taxon>
        <taxon>Myriangiales</taxon>
        <taxon>Elsinoaceae</taxon>
        <taxon>Elsinoe</taxon>
    </lineage>
</organism>
<dbReference type="AlphaFoldDB" id="A0A6A6GET3"/>
<dbReference type="OrthoDB" id="193467at2759"/>
<feature type="compositionally biased region" description="Low complexity" evidence="1">
    <location>
        <begin position="53"/>
        <end position="66"/>
    </location>
</feature>
<feature type="region of interest" description="Disordered" evidence="1">
    <location>
        <begin position="246"/>
        <end position="265"/>
    </location>
</feature>
<gene>
    <name evidence="2" type="ORF">BDZ85DRAFT_98867</name>
</gene>
<evidence type="ECO:0000313" key="3">
    <source>
        <dbReference type="Proteomes" id="UP000799538"/>
    </source>
</evidence>
<feature type="compositionally biased region" description="Polar residues" evidence="1">
    <location>
        <begin position="11"/>
        <end position="30"/>
    </location>
</feature>
<protein>
    <submittedName>
        <fullName evidence="2">Uncharacterized protein</fullName>
    </submittedName>
</protein>
<dbReference type="SUPFAM" id="SSF52047">
    <property type="entry name" value="RNI-like"/>
    <property type="match status" value="1"/>
</dbReference>
<accession>A0A6A6GET3</accession>
<proteinExistence type="predicted"/>
<name>A0A6A6GET3_9PEZI</name>
<dbReference type="Proteomes" id="UP000799538">
    <property type="component" value="Unassembled WGS sequence"/>
</dbReference>
<reference evidence="3" key="1">
    <citation type="journal article" date="2020" name="Stud. Mycol.">
        <title>101 Dothideomycetes genomes: A test case for predicting lifestyles and emergence of pathogens.</title>
        <authorList>
            <person name="Haridas S."/>
            <person name="Albert R."/>
            <person name="Binder M."/>
            <person name="Bloem J."/>
            <person name="LaButti K."/>
            <person name="Salamov A."/>
            <person name="Andreopoulos B."/>
            <person name="Baker S."/>
            <person name="Barry K."/>
            <person name="Bills G."/>
            <person name="Bluhm B."/>
            <person name="Cannon C."/>
            <person name="Castanera R."/>
            <person name="Culley D."/>
            <person name="Daum C."/>
            <person name="Ezra D."/>
            <person name="Gonzalez J."/>
            <person name="Henrissat B."/>
            <person name="Kuo A."/>
            <person name="Liang C."/>
            <person name="Lipzen A."/>
            <person name="Lutzoni F."/>
            <person name="Magnuson J."/>
            <person name="Mondo S."/>
            <person name="Nolan M."/>
            <person name="Ohm R."/>
            <person name="Pangilinan J."/>
            <person name="Park H.-J."/>
            <person name="Ramirez L."/>
            <person name="Alfaro M."/>
            <person name="Sun H."/>
            <person name="Tritt A."/>
            <person name="Yoshinaga Y."/>
            <person name="Zwiers L.-H."/>
            <person name="Turgeon B."/>
            <person name="Goodwin S."/>
            <person name="Spatafora J."/>
            <person name="Crous P."/>
            <person name="Grigoriev I."/>
        </authorList>
    </citation>
    <scope>NUCLEOTIDE SEQUENCE [LARGE SCALE GENOMIC DNA]</scope>
    <source>
        <strain evidence="3">CECT 20119</strain>
    </source>
</reference>
<feature type="compositionally biased region" description="Acidic residues" evidence="1">
    <location>
        <begin position="256"/>
        <end position="265"/>
    </location>
</feature>
<keyword evidence="3" id="KW-1185">Reference proteome</keyword>
<feature type="region of interest" description="Disordered" evidence="1">
    <location>
        <begin position="1"/>
        <end position="134"/>
    </location>
</feature>